<dbReference type="EMBL" id="CP003532">
    <property type="protein sequence ID" value="AFK07666.1"/>
    <property type="molecule type" value="Genomic_DNA"/>
</dbReference>
<sequence length="32" mass="3938">MRKRRENLADVDRYIDKIKTDALKRYMSSIHN</sequence>
<dbReference type="KEGG" id="mpg:Theba_0851"/>
<accession>E0HVU2</accession>
<dbReference type="Proteomes" id="UP000002881">
    <property type="component" value="Chromosome"/>
</dbReference>
<dbReference type="AlphaFoldDB" id="E0HVU2"/>
<keyword evidence="3" id="KW-1185">Reference proteome</keyword>
<evidence type="ECO:0000313" key="2">
    <source>
        <dbReference type="EMBL" id="AFK07666.1"/>
    </source>
</evidence>
<evidence type="ECO:0000313" key="1">
    <source>
        <dbReference type="EMBL" id="AFK06564.1"/>
    </source>
</evidence>
<proteinExistence type="predicted"/>
<reference evidence="1 3" key="1">
    <citation type="journal article" date="2012" name="Genome Biol. Evol.">
        <title>Genome Sequence of the Mesophilic Thermotogales Bacterium Mesotoga prima MesG1.Ag.4.2 Reveals the Largest Thermotogales Genome To Date.</title>
        <authorList>
            <person name="Zhaxybayeva O."/>
            <person name="Swithers K.S."/>
            <person name="Foght J."/>
            <person name="Green A.G."/>
            <person name="Bruce D."/>
            <person name="Detter C."/>
            <person name="Han S."/>
            <person name="Teshima H."/>
            <person name="Han J."/>
            <person name="Woyke T."/>
            <person name="Pitluck S."/>
            <person name="Nolan M."/>
            <person name="Ivanova N."/>
            <person name="Pati A."/>
            <person name="Land M.L."/>
            <person name="Dlutek M."/>
            <person name="Doolittle W.F."/>
            <person name="Noll K.M."/>
            <person name="Nesbo C.L."/>
        </authorList>
    </citation>
    <scope>NUCLEOTIDE SEQUENCE [LARGE SCALE GENOMIC DNA]</scope>
    <source>
        <strain evidence="1">MesG1.Ag.4.2</strain>
        <strain evidence="3">mesG1.Ag.4.2</strain>
    </source>
</reference>
<gene>
    <name evidence="1" type="ORF">Theba_0851</name>
    <name evidence="2" type="ORF">Theba_2023</name>
</gene>
<protein>
    <submittedName>
        <fullName evidence="1">Uncharacterized protein</fullName>
    </submittedName>
</protein>
<evidence type="ECO:0000313" key="3">
    <source>
        <dbReference type="Proteomes" id="UP000002881"/>
    </source>
</evidence>
<dbReference type="EMBL" id="CP003532">
    <property type="protein sequence ID" value="AFK06564.1"/>
    <property type="molecule type" value="Genomic_DNA"/>
</dbReference>
<organism evidence="1 3">
    <name type="scientific">Mesotoga prima MesG1.Ag.4.2</name>
    <dbReference type="NCBI Taxonomy" id="660470"/>
    <lineage>
        <taxon>Bacteria</taxon>
        <taxon>Thermotogati</taxon>
        <taxon>Thermotogota</taxon>
        <taxon>Thermotogae</taxon>
        <taxon>Kosmotogales</taxon>
        <taxon>Kosmotogaceae</taxon>
        <taxon>Mesotoga</taxon>
    </lineage>
</organism>
<dbReference type="HOGENOM" id="CLU_3390221_0_0_0"/>
<dbReference type="STRING" id="660470.Theba_0851"/>
<dbReference type="KEGG" id="mpg:Theba_2023"/>
<name>E0HVU2_9BACT</name>